<protein>
    <recommendedName>
        <fullName evidence="2">C2 domain-containing protein</fullName>
    </recommendedName>
</protein>
<gene>
    <name evidence="3" type="ORF">M9Y10_001308</name>
</gene>
<feature type="region of interest" description="Disordered" evidence="1">
    <location>
        <begin position="176"/>
        <end position="199"/>
    </location>
</feature>
<keyword evidence="4" id="KW-1185">Reference proteome</keyword>
<proteinExistence type="predicted"/>
<feature type="compositionally biased region" description="Polar residues" evidence="1">
    <location>
        <begin position="186"/>
        <end position="199"/>
    </location>
</feature>
<feature type="domain" description="C2" evidence="2">
    <location>
        <begin position="1"/>
        <end position="106"/>
    </location>
</feature>
<reference evidence="3 4" key="1">
    <citation type="submission" date="2024-04" db="EMBL/GenBank/DDBJ databases">
        <title>Tritrichomonas musculus Genome.</title>
        <authorList>
            <person name="Alves-Ferreira E."/>
            <person name="Grigg M."/>
            <person name="Lorenzi H."/>
            <person name="Galac M."/>
        </authorList>
    </citation>
    <scope>NUCLEOTIDE SEQUENCE [LARGE SCALE GENOMIC DNA]</scope>
    <source>
        <strain evidence="3 4">EAF2021</strain>
    </source>
</reference>
<evidence type="ECO:0000256" key="1">
    <source>
        <dbReference type="SAM" id="MobiDB-lite"/>
    </source>
</evidence>
<dbReference type="SUPFAM" id="SSF49562">
    <property type="entry name" value="C2 domain (Calcium/lipid-binding domain, CaLB)"/>
    <property type="match status" value="1"/>
</dbReference>
<dbReference type="InterPro" id="IPR000008">
    <property type="entry name" value="C2_dom"/>
</dbReference>
<feature type="region of interest" description="Disordered" evidence="1">
    <location>
        <begin position="299"/>
        <end position="326"/>
    </location>
</feature>
<feature type="compositionally biased region" description="Polar residues" evidence="1">
    <location>
        <begin position="309"/>
        <end position="326"/>
    </location>
</feature>
<comment type="caution">
    <text evidence="3">The sequence shown here is derived from an EMBL/GenBank/DDBJ whole genome shotgun (WGS) entry which is preliminary data.</text>
</comment>
<accession>A0ABR2L8E8</accession>
<evidence type="ECO:0000313" key="4">
    <source>
        <dbReference type="Proteomes" id="UP001470230"/>
    </source>
</evidence>
<evidence type="ECO:0000313" key="3">
    <source>
        <dbReference type="EMBL" id="KAK8899012.1"/>
    </source>
</evidence>
<name>A0ABR2L8E8_9EUKA</name>
<organism evidence="3 4">
    <name type="scientific">Tritrichomonas musculus</name>
    <dbReference type="NCBI Taxonomy" id="1915356"/>
    <lineage>
        <taxon>Eukaryota</taxon>
        <taxon>Metamonada</taxon>
        <taxon>Parabasalia</taxon>
        <taxon>Tritrichomonadida</taxon>
        <taxon>Tritrichomonadidae</taxon>
        <taxon>Tritrichomonas</taxon>
    </lineage>
</organism>
<dbReference type="EMBL" id="JAPFFF010000001">
    <property type="protein sequence ID" value="KAK8899012.1"/>
    <property type="molecule type" value="Genomic_DNA"/>
</dbReference>
<dbReference type="PROSITE" id="PS50004">
    <property type="entry name" value="C2"/>
    <property type="match status" value="1"/>
</dbReference>
<sequence length="326" mass="36807">MALVTVLLVDVQDLKLEKVESDPNIFCLLQRGENFISKETTPVPYSPKIIKFNQTFKFAISNPLIDSILIGVFQNTPTSKYTTISNMKIKVISLRSSFSGKTDQYYPLYTLDNKVNGKIHLITHYKDTDEDTNSSFLLGGINSRVFIDFDENEKDKRKPAEFNHIESKFSFGQMKPKQTLKPSPKVTKTQSNQKNFKGDTINNMLNEQKNKAANALLKKMKLDPVRLQKMSNYIAILNKNEEVLNNARKAGKIVDGLNVRNELDYALMSQIESSIEETEKLIQKVKALPVDDLRVKAGLSPAQMLLPSQPKSSRPTSRMSNGSSKP</sequence>
<dbReference type="Gene3D" id="2.60.40.150">
    <property type="entry name" value="C2 domain"/>
    <property type="match status" value="1"/>
</dbReference>
<dbReference type="Proteomes" id="UP001470230">
    <property type="component" value="Unassembled WGS sequence"/>
</dbReference>
<dbReference type="InterPro" id="IPR035892">
    <property type="entry name" value="C2_domain_sf"/>
</dbReference>
<evidence type="ECO:0000259" key="2">
    <source>
        <dbReference type="PROSITE" id="PS50004"/>
    </source>
</evidence>